<accession>A0A7S2VQY9</accession>
<dbReference type="EMBL" id="HBGW01097902">
    <property type="protein sequence ID" value="CAD9644264.1"/>
    <property type="molecule type" value="Transcribed_RNA"/>
</dbReference>
<name>A0A7S2VQY9_9DINO</name>
<proteinExistence type="predicted"/>
<protein>
    <submittedName>
        <fullName evidence="1">Uncharacterized protein</fullName>
    </submittedName>
</protein>
<gene>
    <name evidence="1" type="ORF">BRAN1462_LOCUS62086</name>
</gene>
<organism evidence="1">
    <name type="scientific">Zooxanthella nutricula</name>
    <dbReference type="NCBI Taxonomy" id="1333877"/>
    <lineage>
        <taxon>Eukaryota</taxon>
        <taxon>Sar</taxon>
        <taxon>Alveolata</taxon>
        <taxon>Dinophyceae</taxon>
        <taxon>Peridiniales</taxon>
        <taxon>Peridiniales incertae sedis</taxon>
        <taxon>Zooxanthella</taxon>
    </lineage>
</organism>
<evidence type="ECO:0000313" key="1">
    <source>
        <dbReference type="EMBL" id="CAD9644264.1"/>
    </source>
</evidence>
<sequence>MQNDTEQGDWQPGDFKQAADRILARIEALETRENARAARLDVLEKKEAAREAAEASICYAEDEVRDLDDDAEVSPPRRVLPRGIVVPPAVQAGLDRLDVEARRLTKRLDSLETLLATVVGAERLAAHRHRTDFEIIKQTSKWTNTASIKHLVDNDKGVTRTLLPLLTSRSAVTLQIALGQAGYCQELQCFGARERLFHAGAAVVAAGAEATEEQVKELDDAADTARCWNIDNALVSDGLRTLATVQAKRAIFNATSDEALNAALIQARRQSRSGGGDAHDIDELNDLAAKARQRLSRVEITAEVEHRLMVATRWNDKDKLLKAIKFAEDHHHSSKQLDKAREKIRESEQLEARNKEKAEAFRKFLVDAKPQWYKQDLEAATNKLATIGVCSVEDMAMALDEAASRHLNDRLRDKGLRAFSDETLAAFEAALNIGA</sequence>
<reference evidence="1" key="1">
    <citation type="submission" date="2021-01" db="EMBL/GenBank/DDBJ databases">
        <authorList>
            <person name="Corre E."/>
            <person name="Pelletier E."/>
            <person name="Niang G."/>
            <person name="Scheremetjew M."/>
            <person name="Finn R."/>
            <person name="Kale V."/>
            <person name="Holt S."/>
            <person name="Cochrane G."/>
            <person name="Meng A."/>
            <person name="Brown T."/>
            <person name="Cohen L."/>
        </authorList>
    </citation>
    <scope>NUCLEOTIDE SEQUENCE</scope>
    <source>
        <strain evidence="1">RCC3387</strain>
    </source>
</reference>
<dbReference type="AlphaFoldDB" id="A0A7S2VQY9"/>